<evidence type="ECO:0000256" key="5">
    <source>
        <dbReference type="ARBA" id="ARBA00022825"/>
    </source>
</evidence>
<dbReference type="Pfam" id="PF00431">
    <property type="entry name" value="CUB"/>
    <property type="match status" value="1"/>
</dbReference>
<dbReference type="CDD" id="cd00041">
    <property type="entry name" value="CUB"/>
    <property type="match status" value="1"/>
</dbReference>
<dbReference type="Gene3D" id="2.40.10.10">
    <property type="entry name" value="Trypsin-like serine proteases"/>
    <property type="match status" value="1"/>
</dbReference>
<dbReference type="InterPro" id="IPR001314">
    <property type="entry name" value="Peptidase_S1A"/>
</dbReference>
<dbReference type="GO" id="GO:0035008">
    <property type="term" value="P:positive regulation of melanization defense response"/>
    <property type="evidence" value="ECO:0007669"/>
    <property type="project" value="UniProtKB-ARBA"/>
</dbReference>
<dbReference type="InterPro" id="IPR051487">
    <property type="entry name" value="Ser/Thr_Proteases_Immune/Dev"/>
</dbReference>
<dbReference type="GO" id="GO:0050832">
    <property type="term" value="P:defense response to fungus"/>
    <property type="evidence" value="ECO:0007669"/>
    <property type="project" value="UniProtKB-ARBA"/>
</dbReference>
<keyword evidence="10" id="KW-0732">Signal</keyword>
<dbReference type="GO" id="GO:0006508">
    <property type="term" value="P:proteolysis"/>
    <property type="evidence" value="ECO:0007669"/>
    <property type="project" value="UniProtKB-KW"/>
</dbReference>
<dbReference type="PANTHER" id="PTHR24256">
    <property type="entry name" value="TRYPTASE-RELATED"/>
    <property type="match status" value="1"/>
</dbReference>
<dbReference type="EMBL" id="WJQU01000001">
    <property type="protein sequence ID" value="KAJ6647070.1"/>
    <property type="molecule type" value="Genomic_DNA"/>
</dbReference>
<dbReference type="PROSITE" id="PS50240">
    <property type="entry name" value="TRYPSIN_DOM"/>
    <property type="match status" value="1"/>
</dbReference>
<name>A0A9Q0NB38_9DIPT</name>
<dbReference type="SMART" id="SM00042">
    <property type="entry name" value="CUB"/>
    <property type="match status" value="1"/>
</dbReference>
<feature type="chain" id="PRO_5040140346" evidence="10">
    <location>
        <begin position="19"/>
        <end position="391"/>
    </location>
</feature>
<sequence length="391" mass="42652">MPQYMIVLIVFFTSSAQSQFTGCDYFQSVVPGQTYDVFSPNYGGYYPGGTNCRWRAVGPTNSKLIVNCIDVTLPQNNCNDRLVISWSGTNDPNPSWYCGSQTFSASTSGNQVEIELRSQATGYAAGRFRCQLTVQIVTITPNQCDCGRRKTSRVVNGEITGVNEFTMMAGLVDTRDRFVFCGGTIISKNHVLTSAHCLTNRQPTSLSVLVGDHDYTSTSDTPYAIFYPVSKFTVHANFDRNSNINDIGIITTTSTIAYNVAVGPACLPFAYQSVSFVDTIVEATGWGTIFFGGEISTTLRKVSLNVISNTLCSQYFSNIAATQICVKTPTKDTCQRDSGGPLYGTINGQVFLIGIISYGQGCATDYPSVNTRVTSYLSWIQENTPGAVYCR</sequence>
<comment type="caution">
    <text evidence="13">The sequence shown here is derived from an EMBL/GenBank/DDBJ whole genome shotgun (WGS) entry which is preliminary data.</text>
</comment>
<keyword evidence="7" id="KW-0325">Glycoprotein</keyword>
<keyword evidence="3 13" id="KW-0645">Protease</keyword>
<dbReference type="InterPro" id="IPR000859">
    <property type="entry name" value="CUB_dom"/>
</dbReference>
<comment type="subcellular location">
    <subcellularLocation>
        <location evidence="1">Secreted</location>
    </subcellularLocation>
</comment>
<feature type="domain" description="CUB" evidence="11">
    <location>
        <begin position="23"/>
        <end position="135"/>
    </location>
</feature>
<evidence type="ECO:0000256" key="3">
    <source>
        <dbReference type="ARBA" id="ARBA00022670"/>
    </source>
</evidence>
<keyword evidence="2" id="KW-0964">Secreted</keyword>
<evidence type="ECO:0000313" key="14">
    <source>
        <dbReference type="Proteomes" id="UP001151699"/>
    </source>
</evidence>
<dbReference type="InterPro" id="IPR043504">
    <property type="entry name" value="Peptidase_S1_PA_chymotrypsin"/>
</dbReference>
<dbReference type="PROSITE" id="PS01180">
    <property type="entry name" value="CUB"/>
    <property type="match status" value="1"/>
</dbReference>
<dbReference type="OrthoDB" id="6380398at2759"/>
<dbReference type="SMART" id="SM00020">
    <property type="entry name" value="Tryp_SPc"/>
    <property type="match status" value="1"/>
</dbReference>
<keyword evidence="5" id="KW-0720">Serine protease</keyword>
<dbReference type="AlphaFoldDB" id="A0A9Q0NB38"/>
<feature type="signal peptide" evidence="10">
    <location>
        <begin position="1"/>
        <end position="18"/>
    </location>
</feature>
<dbReference type="InterPro" id="IPR009003">
    <property type="entry name" value="Peptidase_S1_PA"/>
</dbReference>
<dbReference type="InterPro" id="IPR001254">
    <property type="entry name" value="Trypsin_dom"/>
</dbReference>
<dbReference type="InterPro" id="IPR035914">
    <property type="entry name" value="Sperma_CUB_dom_sf"/>
</dbReference>
<organism evidence="13 14">
    <name type="scientific">Pseudolycoriella hygida</name>
    <dbReference type="NCBI Taxonomy" id="35572"/>
    <lineage>
        <taxon>Eukaryota</taxon>
        <taxon>Metazoa</taxon>
        <taxon>Ecdysozoa</taxon>
        <taxon>Arthropoda</taxon>
        <taxon>Hexapoda</taxon>
        <taxon>Insecta</taxon>
        <taxon>Pterygota</taxon>
        <taxon>Neoptera</taxon>
        <taxon>Endopterygota</taxon>
        <taxon>Diptera</taxon>
        <taxon>Nematocera</taxon>
        <taxon>Sciaroidea</taxon>
        <taxon>Sciaridae</taxon>
        <taxon>Pseudolycoriella</taxon>
    </lineage>
</organism>
<protein>
    <submittedName>
        <fullName evidence="13">Venom serine protease 34</fullName>
    </submittedName>
</protein>
<dbReference type="SUPFAM" id="SSF49854">
    <property type="entry name" value="Spermadhesin, CUB domain"/>
    <property type="match status" value="1"/>
</dbReference>
<proteinExistence type="inferred from homology"/>
<evidence type="ECO:0000259" key="11">
    <source>
        <dbReference type="PROSITE" id="PS01180"/>
    </source>
</evidence>
<evidence type="ECO:0000256" key="9">
    <source>
        <dbReference type="PROSITE-ProRule" id="PRU00059"/>
    </source>
</evidence>
<dbReference type="Pfam" id="PF00089">
    <property type="entry name" value="Trypsin"/>
    <property type="match status" value="1"/>
</dbReference>
<accession>A0A9Q0NB38</accession>
<dbReference type="PRINTS" id="PR00722">
    <property type="entry name" value="CHYMOTRYPSIN"/>
</dbReference>
<keyword evidence="6" id="KW-1015">Disulfide bond</keyword>
<comment type="similarity">
    <text evidence="8">Belongs to the peptidase S1 family. CLIP subfamily.</text>
</comment>
<evidence type="ECO:0000256" key="1">
    <source>
        <dbReference type="ARBA" id="ARBA00004613"/>
    </source>
</evidence>
<dbReference type="SUPFAM" id="SSF50494">
    <property type="entry name" value="Trypsin-like serine proteases"/>
    <property type="match status" value="1"/>
</dbReference>
<keyword evidence="4" id="KW-0378">Hydrolase</keyword>
<dbReference type="CDD" id="cd00190">
    <property type="entry name" value="Tryp_SPc"/>
    <property type="match status" value="1"/>
</dbReference>
<feature type="domain" description="Peptidase S1" evidence="12">
    <location>
        <begin position="154"/>
        <end position="385"/>
    </location>
</feature>
<keyword evidence="14" id="KW-1185">Reference proteome</keyword>
<comment type="caution">
    <text evidence="9">Lacks conserved residue(s) required for the propagation of feature annotation.</text>
</comment>
<evidence type="ECO:0000313" key="13">
    <source>
        <dbReference type="EMBL" id="KAJ6647070.1"/>
    </source>
</evidence>
<evidence type="ECO:0000256" key="4">
    <source>
        <dbReference type="ARBA" id="ARBA00022801"/>
    </source>
</evidence>
<dbReference type="GO" id="GO:0160032">
    <property type="term" value="P:Toll receptor ligand protein activation cascade"/>
    <property type="evidence" value="ECO:0007669"/>
    <property type="project" value="UniProtKB-ARBA"/>
</dbReference>
<dbReference type="Gene3D" id="2.60.120.290">
    <property type="entry name" value="Spermadhesin, CUB domain"/>
    <property type="match status" value="1"/>
</dbReference>
<evidence type="ECO:0000256" key="6">
    <source>
        <dbReference type="ARBA" id="ARBA00023157"/>
    </source>
</evidence>
<evidence type="ECO:0000256" key="10">
    <source>
        <dbReference type="SAM" id="SignalP"/>
    </source>
</evidence>
<evidence type="ECO:0000256" key="2">
    <source>
        <dbReference type="ARBA" id="ARBA00022525"/>
    </source>
</evidence>
<dbReference type="GO" id="GO:0004252">
    <property type="term" value="F:serine-type endopeptidase activity"/>
    <property type="evidence" value="ECO:0007669"/>
    <property type="project" value="InterPro"/>
</dbReference>
<evidence type="ECO:0000256" key="7">
    <source>
        <dbReference type="ARBA" id="ARBA00023180"/>
    </source>
</evidence>
<gene>
    <name evidence="13" type="primary">SP34_0</name>
    <name evidence="13" type="ORF">Bhyg_02290</name>
</gene>
<evidence type="ECO:0000259" key="12">
    <source>
        <dbReference type="PROSITE" id="PS50240"/>
    </source>
</evidence>
<reference evidence="13" key="1">
    <citation type="submission" date="2022-07" db="EMBL/GenBank/DDBJ databases">
        <authorList>
            <person name="Trinca V."/>
            <person name="Uliana J.V.C."/>
            <person name="Torres T.T."/>
            <person name="Ward R.J."/>
            <person name="Monesi N."/>
        </authorList>
    </citation>
    <scope>NUCLEOTIDE SEQUENCE</scope>
    <source>
        <strain evidence="13">HSMRA1968</strain>
        <tissue evidence="13">Whole embryos</tissue>
    </source>
</reference>
<dbReference type="GO" id="GO:0005576">
    <property type="term" value="C:extracellular region"/>
    <property type="evidence" value="ECO:0007669"/>
    <property type="project" value="UniProtKB-SubCell"/>
</dbReference>
<dbReference type="Proteomes" id="UP001151699">
    <property type="component" value="Chromosome A"/>
</dbReference>
<dbReference type="FunFam" id="2.40.10.10:FF:000015">
    <property type="entry name" value="Atrial natriuretic peptide-converting enzyme"/>
    <property type="match status" value="1"/>
</dbReference>
<evidence type="ECO:0000256" key="8">
    <source>
        <dbReference type="ARBA" id="ARBA00024195"/>
    </source>
</evidence>